<reference evidence="1" key="1">
    <citation type="submission" date="2019-07" db="EMBL/GenBank/DDBJ databases">
        <authorList>
            <person name="Palmer J.M."/>
        </authorList>
    </citation>
    <scope>NUCLEOTIDE SEQUENCE</scope>
    <source>
        <strain evidence="1">PC9</strain>
    </source>
</reference>
<dbReference type="EMBL" id="JACETU010000009">
    <property type="protein sequence ID" value="KAF7421035.1"/>
    <property type="molecule type" value="Genomic_DNA"/>
</dbReference>
<protein>
    <submittedName>
        <fullName evidence="1">Uncharacterized protein</fullName>
    </submittedName>
</protein>
<organism evidence="1 2">
    <name type="scientific">Pleurotus ostreatus</name>
    <name type="common">Oyster mushroom</name>
    <name type="synonym">White-rot fungus</name>
    <dbReference type="NCBI Taxonomy" id="5322"/>
    <lineage>
        <taxon>Eukaryota</taxon>
        <taxon>Fungi</taxon>
        <taxon>Dikarya</taxon>
        <taxon>Basidiomycota</taxon>
        <taxon>Agaricomycotina</taxon>
        <taxon>Agaricomycetes</taxon>
        <taxon>Agaricomycetidae</taxon>
        <taxon>Agaricales</taxon>
        <taxon>Pleurotineae</taxon>
        <taxon>Pleurotaceae</taxon>
        <taxon>Pleurotus</taxon>
    </lineage>
</organism>
<name>A0A8H6ZLQ7_PLEOS</name>
<keyword evidence="2" id="KW-1185">Reference proteome</keyword>
<dbReference type="GeneID" id="59381373"/>
<dbReference type="VEuPathDB" id="FungiDB:PC9H_011555"/>
<proteinExistence type="predicted"/>
<accession>A0A8H6ZLQ7</accession>
<dbReference type="RefSeq" id="XP_036626893.1">
    <property type="nucleotide sequence ID" value="XM_036781038.1"/>
</dbReference>
<evidence type="ECO:0000313" key="2">
    <source>
        <dbReference type="Proteomes" id="UP000623687"/>
    </source>
</evidence>
<sequence>MLKVIKDKEVPEPCYIHPDNIGLCQIKARLAVYQRCKQDITLFVNKEYMVGDIKFSQGMTYNFAKVGAVQYQAFDKATLEEMDEHKQRSTHLHNVKCGVSFRTFTWGSMKALGSCLPQGGNPGSGYGSYKDMIAREIEDIKLMFEHAKVCTVITTVKFYLYSLRLQIL</sequence>
<dbReference type="OrthoDB" id="3049390at2759"/>
<gene>
    <name evidence="1" type="ORF">PC9H_011555</name>
</gene>
<dbReference type="AlphaFoldDB" id="A0A8H6ZLQ7"/>
<dbReference type="Proteomes" id="UP000623687">
    <property type="component" value="Unassembled WGS sequence"/>
</dbReference>
<comment type="caution">
    <text evidence="1">The sequence shown here is derived from an EMBL/GenBank/DDBJ whole genome shotgun (WGS) entry which is preliminary data.</text>
</comment>
<evidence type="ECO:0000313" key="1">
    <source>
        <dbReference type="EMBL" id="KAF7421035.1"/>
    </source>
</evidence>